<dbReference type="PANTHER" id="PTHR10000:SF8">
    <property type="entry name" value="HAD SUPERFAMILY HYDROLASE-LIKE, TYPE 3"/>
    <property type="match status" value="1"/>
</dbReference>
<dbReference type="Pfam" id="PF08282">
    <property type="entry name" value="Hydrolase_3"/>
    <property type="match status" value="1"/>
</dbReference>
<dbReference type="CDD" id="cd07516">
    <property type="entry name" value="HAD_Pase"/>
    <property type="match status" value="1"/>
</dbReference>
<dbReference type="PROSITE" id="PS01229">
    <property type="entry name" value="COF_2"/>
    <property type="match status" value="1"/>
</dbReference>
<dbReference type="GO" id="GO:0050308">
    <property type="term" value="F:sugar-phosphatase activity"/>
    <property type="evidence" value="ECO:0007669"/>
    <property type="project" value="UniProtKB-EC"/>
</dbReference>
<keyword evidence="1" id="KW-0175">Coiled coil</keyword>
<dbReference type="InterPro" id="IPR036412">
    <property type="entry name" value="HAD-like_sf"/>
</dbReference>
<dbReference type="Proteomes" id="UP000363661">
    <property type="component" value="Unassembled WGS sequence"/>
</dbReference>
<keyword evidence="3" id="KW-1185">Reference proteome</keyword>
<feature type="coiled-coil region" evidence="1">
    <location>
        <begin position="145"/>
        <end position="172"/>
    </location>
</feature>
<dbReference type="NCBIfam" id="TIGR00099">
    <property type="entry name" value="Cof-subfamily"/>
    <property type="match status" value="1"/>
</dbReference>
<evidence type="ECO:0000313" key="3">
    <source>
        <dbReference type="Proteomes" id="UP000363661"/>
    </source>
</evidence>
<dbReference type="AlphaFoldDB" id="A0A564T1I8"/>
<dbReference type="GO" id="GO:0005829">
    <property type="term" value="C:cytosol"/>
    <property type="evidence" value="ECO:0007669"/>
    <property type="project" value="TreeGrafter"/>
</dbReference>
<protein>
    <submittedName>
        <fullName evidence="2">Sugar phosphatase YidA</fullName>
        <ecNumber evidence="2">3.1.3.23</ecNumber>
    </submittedName>
</protein>
<organism evidence="2 3">
    <name type="scientific">[Ruminococcus] torques</name>
    <dbReference type="NCBI Taxonomy" id="33039"/>
    <lineage>
        <taxon>Bacteria</taxon>
        <taxon>Bacillati</taxon>
        <taxon>Bacillota</taxon>
        <taxon>Clostridia</taxon>
        <taxon>Lachnospirales</taxon>
        <taxon>Lachnospiraceae</taxon>
        <taxon>Mediterraneibacter</taxon>
    </lineage>
</organism>
<dbReference type="SFLD" id="SFLDG01144">
    <property type="entry name" value="C2.B.4:_PGP_Like"/>
    <property type="match status" value="1"/>
</dbReference>
<gene>
    <name evidence="2" type="primary">yidA_1</name>
    <name evidence="2" type="ORF">RTSSTS7063_00857</name>
</gene>
<dbReference type="PROSITE" id="PS01228">
    <property type="entry name" value="COF_1"/>
    <property type="match status" value="1"/>
</dbReference>
<dbReference type="InterPro" id="IPR023214">
    <property type="entry name" value="HAD_sf"/>
</dbReference>
<dbReference type="SUPFAM" id="SSF56784">
    <property type="entry name" value="HAD-like"/>
    <property type="match status" value="1"/>
</dbReference>
<evidence type="ECO:0000313" key="2">
    <source>
        <dbReference type="EMBL" id="VUX01328.1"/>
    </source>
</evidence>
<evidence type="ECO:0000256" key="1">
    <source>
        <dbReference type="SAM" id="Coils"/>
    </source>
</evidence>
<dbReference type="InterPro" id="IPR006379">
    <property type="entry name" value="HAD-SF_hydro_IIB"/>
</dbReference>
<dbReference type="EC" id="3.1.3.23" evidence="2"/>
<sequence length="283" mass="31622">MEKKEIKIVGLDLDGTLLTDKKELLPYTKNVIGEALQNGTVVLVATGRPWTGVPEELRELQGMDYALTANGARIIETRTGKVLEEHLLSKEAAKKAIAIGRKYDTLLEVYFDGQGYAQKDEITQVRKYHKNPNMWDYFLRTRIAVDRLEDLLDEKEGNLDKVQMLFADMEEREEAWKELEREGVFELVGSLQYNIEINAVGVNKGTGLVNLGKMLGIRREEIMACGDGDNDIAMLKEVGFGVAMANAEEKVKAVADYITESNNDEGAAKAIEKFVLKRGGESC</sequence>
<dbReference type="EMBL" id="CABHNA010000038">
    <property type="protein sequence ID" value="VUX01328.1"/>
    <property type="molecule type" value="Genomic_DNA"/>
</dbReference>
<accession>A0A564T1I8</accession>
<dbReference type="Gene3D" id="3.40.50.1000">
    <property type="entry name" value="HAD superfamily/HAD-like"/>
    <property type="match status" value="1"/>
</dbReference>
<dbReference type="InterPro" id="IPR000150">
    <property type="entry name" value="Cof"/>
</dbReference>
<dbReference type="RefSeq" id="WP_144366657.1">
    <property type="nucleotide sequence ID" value="NZ_CABHNA010000038.1"/>
</dbReference>
<name>A0A564T1I8_9FIRM</name>
<reference evidence="2 3" key="1">
    <citation type="submission" date="2019-07" db="EMBL/GenBank/DDBJ databases">
        <authorList>
            <person name="Hibberd C M."/>
            <person name="Gehrig L. J."/>
            <person name="Chang H.-W."/>
            <person name="Venkatesh S."/>
        </authorList>
    </citation>
    <scope>NUCLEOTIDE SEQUENCE [LARGE SCALE GENOMIC DNA]</scope>
    <source>
        <strain evidence="2">Ruminococcus_torques_SSTS_Bg7063</strain>
    </source>
</reference>
<keyword evidence="2" id="KW-0378">Hydrolase</keyword>
<dbReference type="SFLD" id="SFLDG01140">
    <property type="entry name" value="C2.B:_Phosphomannomutase_and_P"/>
    <property type="match status" value="1"/>
</dbReference>
<proteinExistence type="predicted"/>
<dbReference type="SFLD" id="SFLDS00003">
    <property type="entry name" value="Haloacid_Dehalogenase"/>
    <property type="match status" value="1"/>
</dbReference>
<dbReference type="NCBIfam" id="TIGR01484">
    <property type="entry name" value="HAD-SF-IIB"/>
    <property type="match status" value="1"/>
</dbReference>
<dbReference type="Gene3D" id="3.30.1240.10">
    <property type="match status" value="1"/>
</dbReference>
<dbReference type="PANTHER" id="PTHR10000">
    <property type="entry name" value="PHOSPHOSERINE PHOSPHATASE"/>
    <property type="match status" value="1"/>
</dbReference>
<dbReference type="GO" id="GO:0000287">
    <property type="term" value="F:magnesium ion binding"/>
    <property type="evidence" value="ECO:0007669"/>
    <property type="project" value="TreeGrafter"/>
</dbReference>